<evidence type="ECO:0000313" key="2">
    <source>
        <dbReference type="Proteomes" id="UP000185739"/>
    </source>
</evidence>
<protein>
    <submittedName>
        <fullName evidence="1">3-hydroxyacyl-CoA dehydrogenase C-terminal domain protein</fullName>
    </submittedName>
</protein>
<dbReference type="STRING" id="96773.Tchl_3413"/>
<dbReference type="EMBL" id="CP018839">
    <property type="protein sequence ID" value="APR06213.1"/>
    <property type="molecule type" value="Genomic_DNA"/>
</dbReference>
<keyword evidence="2" id="KW-1185">Reference proteome</keyword>
<reference evidence="1 2" key="1">
    <citation type="submission" date="2016-12" db="EMBL/GenBank/DDBJ databases">
        <title>Complete genome sequence of Thauera chlorobenzoica, a Betaproteobacterium degrading haloaromatics anaerobically to CO2 and halides.</title>
        <authorList>
            <person name="Goris T."/>
            <person name="Mergelsberg M."/>
            <person name="Boll M."/>
        </authorList>
    </citation>
    <scope>NUCLEOTIDE SEQUENCE [LARGE SCALE GENOMIC DNA]</scope>
    <source>
        <strain evidence="1 2">3CB1</strain>
    </source>
</reference>
<dbReference type="AlphaFoldDB" id="A0A1H5YTQ7"/>
<dbReference type="SUPFAM" id="SSF48179">
    <property type="entry name" value="6-phosphogluconate dehydrogenase C-terminal domain-like"/>
    <property type="match status" value="1"/>
</dbReference>
<dbReference type="InterPro" id="IPR013328">
    <property type="entry name" value="6PGD_dom2"/>
</dbReference>
<evidence type="ECO:0000313" key="1">
    <source>
        <dbReference type="EMBL" id="APR06213.1"/>
    </source>
</evidence>
<dbReference type="GO" id="GO:0006631">
    <property type="term" value="P:fatty acid metabolic process"/>
    <property type="evidence" value="ECO:0007669"/>
    <property type="project" value="InterPro"/>
</dbReference>
<dbReference type="Gene3D" id="1.10.1040.10">
    <property type="entry name" value="N-(1-d-carboxylethyl)-l-norvaline Dehydrogenase, domain 2"/>
    <property type="match status" value="1"/>
</dbReference>
<sequence length="106" mass="11864">MEFCNAIGKAPVILRKEILGFIVNRIFRAPIRESVTLYEDAYASAEDVDLDVVKRLGCPICAQDTTEIDVFYLARTDEYNETGLASAKPNRIGKEMYAGQLGQEGW</sequence>
<organism evidence="1 2">
    <name type="scientific">Thauera chlorobenzoica</name>
    <dbReference type="NCBI Taxonomy" id="96773"/>
    <lineage>
        <taxon>Bacteria</taxon>
        <taxon>Pseudomonadati</taxon>
        <taxon>Pseudomonadota</taxon>
        <taxon>Betaproteobacteria</taxon>
        <taxon>Rhodocyclales</taxon>
        <taxon>Zoogloeaceae</taxon>
        <taxon>Thauera</taxon>
    </lineage>
</organism>
<dbReference type="Pfam" id="PF00725">
    <property type="entry name" value="3HCDH"/>
    <property type="match status" value="1"/>
</dbReference>
<accession>A0A1H5YTQ7</accession>
<dbReference type="KEGG" id="tcl:Tchl_3413"/>
<dbReference type="GO" id="GO:0016616">
    <property type="term" value="F:oxidoreductase activity, acting on the CH-OH group of donors, NAD or NADP as acceptor"/>
    <property type="evidence" value="ECO:0007669"/>
    <property type="project" value="InterPro"/>
</dbReference>
<dbReference type="InterPro" id="IPR008927">
    <property type="entry name" value="6-PGluconate_DH-like_C_sf"/>
</dbReference>
<proteinExistence type="predicted"/>
<dbReference type="Proteomes" id="UP000185739">
    <property type="component" value="Chromosome"/>
</dbReference>
<dbReference type="InterPro" id="IPR006108">
    <property type="entry name" value="3HC_DH_C"/>
</dbReference>
<gene>
    <name evidence="1" type="ORF">Tchl_3413</name>
</gene>
<name>A0A1H5YTQ7_9RHOO</name>